<dbReference type="Pfam" id="PF22608">
    <property type="entry name" value="DNAX_ATPase_lid"/>
    <property type="match status" value="1"/>
</dbReference>
<evidence type="ECO:0000256" key="8">
    <source>
        <dbReference type="ARBA" id="ARBA00022840"/>
    </source>
</evidence>
<dbReference type="SUPFAM" id="SSF52540">
    <property type="entry name" value="P-loop containing nucleoside triphosphate hydrolases"/>
    <property type="match status" value="1"/>
</dbReference>
<evidence type="ECO:0000256" key="10">
    <source>
        <dbReference type="ARBA" id="ARBA00049244"/>
    </source>
</evidence>
<evidence type="ECO:0000256" key="4">
    <source>
        <dbReference type="ARBA" id="ARBA00022705"/>
    </source>
</evidence>
<feature type="compositionally biased region" description="Low complexity" evidence="12">
    <location>
        <begin position="546"/>
        <end position="562"/>
    </location>
</feature>
<feature type="region of interest" description="Disordered" evidence="12">
    <location>
        <begin position="432"/>
        <end position="484"/>
    </location>
</feature>
<dbReference type="InterPro" id="IPR022754">
    <property type="entry name" value="DNA_pol_III_gamma-3"/>
</dbReference>
<dbReference type="CDD" id="cd00009">
    <property type="entry name" value="AAA"/>
    <property type="match status" value="1"/>
</dbReference>
<dbReference type="FunFam" id="1.10.8.60:FF:000013">
    <property type="entry name" value="DNA polymerase III subunit gamma/tau"/>
    <property type="match status" value="1"/>
</dbReference>
<evidence type="ECO:0000313" key="15">
    <source>
        <dbReference type="Proteomes" id="UP000291338"/>
    </source>
</evidence>
<feature type="domain" description="AAA+ ATPase" evidence="13">
    <location>
        <begin position="37"/>
        <end position="179"/>
    </location>
</feature>
<dbReference type="GO" id="GO:0003677">
    <property type="term" value="F:DNA binding"/>
    <property type="evidence" value="ECO:0007669"/>
    <property type="project" value="InterPro"/>
</dbReference>
<protein>
    <recommendedName>
        <fullName evidence="11">DNA polymerase III subunit gamma/tau</fullName>
        <ecNumber evidence="11">2.7.7.7</ecNumber>
    </recommendedName>
</protein>
<dbReference type="InterPro" id="IPR021029">
    <property type="entry name" value="DNA_pol_III_tau_dom-5"/>
</dbReference>
<keyword evidence="5" id="KW-0479">Metal-binding</keyword>
<dbReference type="InterPro" id="IPR050238">
    <property type="entry name" value="DNA_Rep/Repair_Clamp_Loader"/>
</dbReference>
<dbReference type="Pfam" id="PF12169">
    <property type="entry name" value="DNA_pol3_gamma3"/>
    <property type="match status" value="1"/>
</dbReference>
<reference evidence="14 15" key="1">
    <citation type="submission" date="2018-01" db="EMBL/GenBank/DDBJ databases">
        <title>Co-occurrence of chitin degradation, pigmentation and bioactivity in marine Pseudoalteromonas.</title>
        <authorList>
            <person name="Paulsen S."/>
            <person name="Gram L."/>
            <person name="Machado H."/>
        </authorList>
    </citation>
    <scope>NUCLEOTIDE SEQUENCE [LARGE SCALE GENOMIC DNA]</scope>
    <source>
        <strain evidence="14 15">S3898</strain>
    </source>
</reference>
<dbReference type="Pfam" id="PF13177">
    <property type="entry name" value="DNA_pol3_delta2"/>
    <property type="match status" value="1"/>
</dbReference>
<evidence type="ECO:0000256" key="3">
    <source>
        <dbReference type="ARBA" id="ARBA00022695"/>
    </source>
</evidence>
<feature type="region of interest" description="Disordered" evidence="12">
    <location>
        <begin position="363"/>
        <end position="393"/>
    </location>
</feature>
<evidence type="ECO:0000256" key="2">
    <source>
        <dbReference type="ARBA" id="ARBA00022679"/>
    </source>
</evidence>
<keyword evidence="6 11" id="KW-0547">Nucleotide-binding</keyword>
<dbReference type="EC" id="2.7.7.7" evidence="11"/>
<dbReference type="GO" id="GO:0046872">
    <property type="term" value="F:metal ion binding"/>
    <property type="evidence" value="ECO:0007669"/>
    <property type="project" value="UniProtKB-KW"/>
</dbReference>
<comment type="subunit">
    <text evidence="11">DNA polymerase III contains a core (composed of alpha, epsilon and theta chains) that associates with a tau subunit. This core dimerizes to form the POLIII' complex. PolIII' associates with the gamma complex (composed of gamma, delta, delta', psi and chi chains) and with the beta chain to form the complete DNA polymerase III complex.</text>
</comment>
<proteinExistence type="inferred from homology"/>
<feature type="compositionally biased region" description="Polar residues" evidence="12">
    <location>
        <begin position="363"/>
        <end position="386"/>
    </location>
</feature>
<organism evidence="14 15">
    <name type="scientific">Pseudoalteromonas phenolica</name>
    <dbReference type="NCBI Taxonomy" id="161398"/>
    <lineage>
        <taxon>Bacteria</taxon>
        <taxon>Pseudomonadati</taxon>
        <taxon>Pseudomonadota</taxon>
        <taxon>Gammaproteobacteria</taxon>
        <taxon>Alteromonadales</taxon>
        <taxon>Pseudoalteromonadaceae</taxon>
        <taxon>Pseudoalteromonas</taxon>
    </lineage>
</organism>
<dbReference type="Gene3D" id="1.10.8.60">
    <property type="match status" value="1"/>
</dbReference>
<dbReference type="RefSeq" id="WP_130255190.1">
    <property type="nucleotide sequence ID" value="NZ_PPSX01000024.1"/>
</dbReference>
<evidence type="ECO:0000256" key="12">
    <source>
        <dbReference type="SAM" id="MobiDB-lite"/>
    </source>
</evidence>
<dbReference type="AlphaFoldDB" id="A0A4V2EJU3"/>
<evidence type="ECO:0000256" key="7">
    <source>
        <dbReference type="ARBA" id="ARBA00022833"/>
    </source>
</evidence>
<feature type="region of interest" description="Disordered" evidence="12">
    <location>
        <begin position="534"/>
        <end position="568"/>
    </location>
</feature>
<dbReference type="CDD" id="cd18137">
    <property type="entry name" value="HLD_clamp_pol_III_gamma_tau"/>
    <property type="match status" value="1"/>
</dbReference>
<dbReference type="InterPro" id="IPR027417">
    <property type="entry name" value="P-loop_NTPase"/>
</dbReference>
<keyword evidence="9 11" id="KW-0239">DNA-directed DNA polymerase</keyword>
<dbReference type="Gene3D" id="1.20.272.10">
    <property type="match status" value="1"/>
</dbReference>
<keyword evidence="3 11" id="KW-0548">Nucleotidyltransferase</keyword>
<dbReference type="SUPFAM" id="SSF48019">
    <property type="entry name" value="post-AAA+ oligomerization domain-like"/>
    <property type="match status" value="1"/>
</dbReference>
<evidence type="ECO:0000256" key="9">
    <source>
        <dbReference type="ARBA" id="ARBA00022932"/>
    </source>
</evidence>
<dbReference type="InterPro" id="IPR003593">
    <property type="entry name" value="AAA+_ATPase"/>
</dbReference>
<keyword evidence="7" id="KW-0862">Zinc</keyword>
<feature type="compositionally biased region" description="Polar residues" evidence="12">
    <location>
        <begin position="467"/>
        <end position="484"/>
    </location>
</feature>
<dbReference type="Proteomes" id="UP000291338">
    <property type="component" value="Unassembled WGS sequence"/>
</dbReference>
<comment type="similarity">
    <text evidence="1 11">Belongs to the DnaX/STICHEL family.</text>
</comment>
<dbReference type="NCBIfam" id="TIGR02397">
    <property type="entry name" value="dnaX_nterm"/>
    <property type="match status" value="1"/>
</dbReference>
<dbReference type="NCBIfam" id="NF005942">
    <property type="entry name" value="PRK07994.1"/>
    <property type="match status" value="1"/>
</dbReference>
<gene>
    <name evidence="11" type="primary">dnaX</name>
    <name evidence="14" type="ORF">C1E23_08695</name>
</gene>
<comment type="catalytic activity">
    <reaction evidence="10 11">
        <text>DNA(n) + a 2'-deoxyribonucleoside 5'-triphosphate = DNA(n+1) + diphosphate</text>
        <dbReference type="Rhea" id="RHEA:22508"/>
        <dbReference type="Rhea" id="RHEA-COMP:17339"/>
        <dbReference type="Rhea" id="RHEA-COMP:17340"/>
        <dbReference type="ChEBI" id="CHEBI:33019"/>
        <dbReference type="ChEBI" id="CHEBI:61560"/>
        <dbReference type="ChEBI" id="CHEBI:173112"/>
        <dbReference type="EC" id="2.7.7.7"/>
    </reaction>
</comment>
<evidence type="ECO:0000256" key="6">
    <source>
        <dbReference type="ARBA" id="ARBA00022741"/>
    </source>
</evidence>
<dbReference type="PANTHER" id="PTHR11669">
    <property type="entry name" value="REPLICATION FACTOR C / DNA POLYMERASE III GAMMA-TAU SUBUNIT"/>
    <property type="match status" value="1"/>
</dbReference>
<dbReference type="Gene3D" id="3.40.50.300">
    <property type="entry name" value="P-loop containing nucleotide triphosphate hydrolases"/>
    <property type="match status" value="1"/>
</dbReference>
<keyword evidence="8 11" id="KW-0067">ATP-binding</keyword>
<dbReference type="Pfam" id="PF12170">
    <property type="entry name" value="DNA_pol3_tau_5"/>
    <property type="match status" value="1"/>
</dbReference>
<dbReference type="FunFam" id="1.20.272.10:FF:000003">
    <property type="entry name" value="DNA polymerase III subunit gamma/tau"/>
    <property type="match status" value="1"/>
</dbReference>
<dbReference type="GO" id="GO:0003887">
    <property type="term" value="F:DNA-directed DNA polymerase activity"/>
    <property type="evidence" value="ECO:0007669"/>
    <property type="project" value="UniProtKB-KW"/>
</dbReference>
<dbReference type="SMART" id="SM00382">
    <property type="entry name" value="AAA"/>
    <property type="match status" value="1"/>
</dbReference>
<dbReference type="Gene3D" id="3.30.300.150">
    <property type="entry name" value="DNA polymerase III, tau subunit, domain V"/>
    <property type="match status" value="1"/>
</dbReference>
<dbReference type="GO" id="GO:0009360">
    <property type="term" value="C:DNA polymerase III complex"/>
    <property type="evidence" value="ECO:0007669"/>
    <property type="project" value="InterPro"/>
</dbReference>
<evidence type="ECO:0000256" key="5">
    <source>
        <dbReference type="ARBA" id="ARBA00022723"/>
    </source>
</evidence>
<dbReference type="InterPro" id="IPR038249">
    <property type="entry name" value="PolIII_tau_V_sf"/>
</dbReference>
<keyword evidence="2 11" id="KW-0808">Transferase</keyword>
<feature type="region of interest" description="Disordered" evidence="12">
    <location>
        <begin position="591"/>
        <end position="632"/>
    </location>
</feature>
<evidence type="ECO:0000259" key="13">
    <source>
        <dbReference type="SMART" id="SM00382"/>
    </source>
</evidence>
<evidence type="ECO:0000313" key="14">
    <source>
        <dbReference type="EMBL" id="RZQ53548.1"/>
    </source>
</evidence>
<sequence length="799" mass="88324">MSYQVLARKWRPQTFHRLVGQEHVKQALVNALNEQRLHHAYLFTGTRGVGKTTIARIFAKSLNCDEGITSNPCGQCQSCLDIEAGKFIDLIEIDAASRTKVEDTREILDNVQYAPTRGRYKVYLIDEVHMLSKHSFNALLKTLEEPPEHVKFLLATTDPQKLPITILSRCLQFNLNAMSQSQIVSQLTHILPQEQIQFEEPALKALAKAADGSMRDALSLTDQAIAQTNAQLTLAAVQDMLGLMDVSHAVSILASVLCQDAPAVLEEVKQIAVKNGNYLAVLDDLIALLHAIQLTQLVPQAAKISVFSESDIATLSEQINPQQVQLFYQLLLNGKKDLQWAPEQKLGFEMVLLRLIAFEHADSQPSATPNDQAGSASNSSVQAQPSPTAPPRQGLQDIRARLKQNNASAGGNTTQQPHATPEIPVQSATPQIESEAVQVQPKQAEPIQAEASQQSAVEHSVTDQHSELTQSVAQSSQEHSIEQPHNQMNVESNAFNQQALQHPQVPAHQEYAPEPQEQELAAQYEQVMHDPQEQGYTPAYEPQTTQQAQQDASSQNSESASARLQAQQGQAKSAIARILQNRNISGAGQLLSAQGDEPKKSEAQNAPDSNVAPVTPKKKPVPFSERHKADESKLAPELLEQIAPQTSQAQETPREEAVPVPEGFASPISEIRFAHQQDDWAKLIQKMALGGRMRQFALHSIYHYENNQANIQVDISQRHLDSAILRQKLQAALNEMYNSEVELIVEFAEGVIDSPYLIQQKIDAHRHQQAIETINQDPIVLQLIEQFSAEVDENTIQAL</sequence>
<dbReference type="GO" id="GO:0006261">
    <property type="term" value="P:DNA-templated DNA replication"/>
    <property type="evidence" value="ECO:0007669"/>
    <property type="project" value="TreeGrafter"/>
</dbReference>
<dbReference type="InterPro" id="IPR012763">
    <property type="entry name" value="DNA_pol_III_sug/sutau_N"/>
</dbReference>
<comment type="function">
    <text evidence="11">DNA polymerase III is a complex, multichain enzyme responsible for most of the replicative synthesis in bacteria. This DNA polymerase also exhibits 3' to 5' exonuclease activity.</text>
</comment>
<dbReference type="InterPro" id="IPR008921">
    <property type="entry name" value="DNA_pol3_clamp-load_cplx_C"/>
</dbReference>
<name>A0A4V2EJU3_9GAMM</name>
<dbReference type="FunFam" id="3.40.50.300:FF:000014">
    <property type="entry name" value="DNA polymerase III subunit gamma/tau"/>
    <property type="match status" value="1"/>
</dbReference>
<keyword evidence="4 11" id="KW-0235">DNA replication</keyword>
<dbReference type="InterPro" id="IPR045085">
    <property type="entry name" value="HLD_clamp_pol_III_gamma_tau"/>
</dbReference>
<evidence type="ECO:0000256" key="1">
    <source>
        <dbReference type="ARBA" id="ARBA00006360"/>
    </source>
</evidence>
<dbReference type="EMBL" id="PPSX01000024">
    <property type="protein sequence ID" value="RZQ53548.1"/>
    <property type="molecule type" value="Genomic_DNA"/>
</dbReference>
<dbReference type="PANTHER" id="PTHR11669:SF0">
    <property type="entry name" value="PROTEIN STICHEL-LIKE 2"/>
    <property type="match status" value="1"/>
</dbReference>
<accession>A0A4V2EJU3</accession>
<evidence type="ECO:0000256" key="11">
    <source>
        <dbReference type="RuleBase" id="RU364063"/>
    </source>
</evidence>
<dbReference type="NCBIfam" id="NF004046">
    <property type="entry name" value="PRK05563.1"/>
    <property type="match status" value="1"/>
</dbReference>
<dbReference type="GO" id="GO:0005524">
    <property type="term" value="F:ATP binding"/>
    <property type="evidence" value="ECO:0007669"/>
    <property type="project" value="UniProtKB-KW"/>
</dbReference>
<comment type="caution">
    <text evidence="14">The sequence shown here is derived from an EMBL/GenBank/DDBJ whole genome shotgun (WGS) entry which is preliminary data.</text>
</comment>